<name>A0A0W0ZKV4_9GAMM</name>
<comment type="caution">
    <text evidence="1">The sequence shown here is derived from an EMBL/GenBank/DDBJ whole genome shotgun (WGS) entry which is preliminary data.</text>
</comment>
<dbReference type="PATRIC" id="fig|947033.5.peg.2962"/>
<accession>A0A0W0ZKV4</accession>
<evidence type="ECO:0000313" key="2">
    <source>
        <dbReference type="Proteomes" id="UP000054926"/>
    </source>
</evidence>
<keyword evidence="1" id="KW-0808">Transferase</keyword>
<dbReference type="Proteomes" id="UP000054926">
    <property type="component" value="Unassembled WGS sequence"/>
</dbReference>
<dbReference type="STRING" id="947033.Lste_2792"/>
<sequence length="292" mass="33857">MSDTLYIPPIEQWLNDIRLYVREKAPEILSLLEIYIGEAKFGRNLIHNDLNNIGKNAKILEVGAGSMILSCQLVKEGYDVTALEPMGSGYSHFNQMQALILDLANHQNSSPQIMHLPVEKLDVQNNFDFAFSINVMEHVEDVSLALTLIGNSLKEKAVYRFTCPNYLFPYEPHFNIPTLFSKSITEKFFKKLIFNKIKIPDPEGTWNSLNWINVHQIKKIVHSLSHFDLTFNKHYVVSIFERILHDSEFCKRRSGWMIHIIKGITHLRLHYLFGFIPIIMQPTIDCKITRLE</sequence>
<organism evidence="1 2">
    <name type="scientific">Legionella steelei</name>
    <dbReference type="NCBI Taxonomy" id="947033"/>
    <lineage>
        <taxon>Bacteria</taxon>
        <taxon>Pseudomonadati</taxon>
        <taxon>Pseudomonadota</taxon>
        <taxon>Gammaproteobacteria</taxon>
        <taxon>Legionellales</taxon>
        <taxon>Legionellaceae</taxon>
        <taxon>Legionella</taxon>
    </lineage>
</organism>
<keyword evidence="1" id="KW-0489">Methyltransferase</keyword>
<dbReference type="GO" id="GO:0008168">
    <property type="term" value="F:methyltransferase activity"/>
    <property type="evidence" value="ECO:0007669"/>
    <property type="project" value="UniProtKB-KW"/>
</dbReference>
<dbReference type="OrthoDB" id="5292182at2"/>
<dbReference type="InterPro" id="IPR029063">
    <property type="entry name" value="SAM-dependent_MTases_sf"/>
</dbReference>
<reference evidence="1 2" key="1">
    <citation type="submission" date="2015-11" db="EMBL/GenBank/DDBJ databases">
        <title>Genomic analysis of 38 Legionella species identifies large and diverse effector repertoires.</title>
        <authorList>
            <person name="Burstein D."/>
            <person name="Amaro F."/>
            <person name="Zusman T."/>
            <person name="Lifshitz Z."/>
            <person name="Cohen O."/>
            <person name="Gilbert J.A."/>
            <person name="Pupko T."/>
            <person name="Shuman H.A."/>
            <person name="Segal G."/>
        </authorList>
    </citation>
    <scope>NUCLEOTIDE SEQUENCE [LARGE SCALE GENOMIC DNA]</scope>
    <source>
        <strain evidence="1 2">IMVS3376</strain>
    </source>
</reference>
<protein>
    <submittedName>
        <fullName evidence="1">Bifunctional 3-demethylubiquinone-9 3-methyltransferase/ 2-octaprenyl-6-hydroxy phenol methylase</fullName>
    </submittedName>
</protein>
<proteinExistence type="predicted"/>
<evidence type="ECO:0000313" key="1">
    <source>
        <dbReference type="EMBL" id="KTD69634.1"/>
    </source>
</evidence>
<dbReference type="RefSeq" id="WP_058511559.1">
    <property type="nucleotide sequence ID" value="NZ_LNYY01000019.1"/>
</dbReference>
<keyword evidence="1" id="KW-0830">Ubiquinone</keyword>
<gene>
    <name evidence="1" type="ORF">Lste_2792</name>
</gene>
<dbReference type="SUPFAM" id="SSF53335">
    <property type="entry name" value="S-adenosyl-L-methionine-dependent methyltransferases"/>
    <property type="match status" value="1"/>
</dbReference>
<dbReference type="Gene3D" id="3.40.50.150">
    <property type="entry name" value="Vaccinia Virus protein VP39"/>
    <property type="match status" value="1"/>
</dbReference>
<dbReference type="GO" id="GO:0032259">
    <property type="term" value="P:methylation"/>
    <property type="evidence" value="ECO:0007669"/>
    <property type="project" value="UniProtKB-KW"/>
</dbReference>
<keyword evidence="2" id="KW-1185">Reference proteome</keyword>
<dbReference type="EMBL" id="LNYY01000019">
    <property type="protein sequence ID" value="KTD69634.1"/>
    <property type="molecule type" value="Genomic_DNA"/>
</dbReference>
<dbReference type="AlphaFoldDB" id="A0A0W0ZKV4"/>
<dbReference type="Pfam" id="PF13489">
    <property type="entry name" value="Methyltransf_23"/>
    <property type="match status" value="1"/>
</dbReference>